<accession>A0A1I5RIC1</accession>
<dbReference type="InterPro" id="IPR001537">
    <property type="entry name" value="SpoU_MeTrfase"/>
</dbReference>
<dbReference type="SMART" id="SM00967">
    <property type="entry name" value="SpoU_sub_bind"/>
    <property type="match status" value="1"/>
</dbReference>
<dbReference type="RefSeq" id="WP_092912977.1">
    <property type="nucleotide sequence ID" value="NZ_CP136592.1"/>
</dbReference>
<dbReference type="InterPro" id="IPR029028">
    <property type="entry name" value="Alpha/beta_knot_MTases"/>
</dbReference>
<sequence>MIVYGKQICNHLLERRPELVREIYLAKTIDKKNFALLKRLGKPVIKVDAKKAQAMAKGGNHQGWLCDVLPYRYATLEELKGSDFLVVLAGLSDVGNIGAIIRSAYSLGADGVIVGGIKQLQSESVVRTSSGAMFDLPVAVIPNLLDCLNELKQIGFTIYGADMSGVSIDDISFNQRRVLVMGSEGSGIPGKIKKMLDERVTIRMARPFDSLNVSVAAGIIMYRMGYAG</sequence>
<name>A0A1I5RIC1_9BACT</name>
<organism evidence="4 5">
    <name type="scientific">Hydrogenimonas thermophila</name>
    <dbReference type="NCBI Taxonomy" id="223786"/>
    <lineage>
        <taxon>Bacteria</taxon>
        <taxon>Pseudomonadati</taxon>
        <taxon>Campylobacterota</taxon>
        <taxon>Epsilonproteobacteria</taxon>
        <taxon>Campylobacterales</taxon>
        <taxon>Hydrogenimonadaceae</taxon>
        <taxon>Hydrogenimonas</taxon>
    </lineage>
</organism>
<dbReference type="GO" id="GO:0032259">
    <property type="term" value="P:methylation"/>
    <property type="evidence" value="ECO:0007669"/>
    <property type="project" value="UniProtKB-KW"/>
</dbReference>
<dbReference type="GO" id="GO:0008173">
    <property type="term" value="F:RNA methyltransferase activity"/>
    <property type="evidence" value="ECO:0007669"/>
    <property type="project" value="InterPro"/>
</dbReference>
<protein>
    <submittedName>
        <fullName evidence="4">23S rRNA (Guanosine2251-2'-O)-methyltransferase</fullName>
    </submittedName>
</protein>
<dbReference type="PANTHER" id="PTHR46429">
    <property type="entry name" value="23S RRNA (GUANOSINE-2'-O-)-METHYLTRANSFERASE RLMB"/>
    <property type="match status" value="1"/>
</dbReference>
<dbReference type="Gene3D" id="3.30.1330.30">
    <property type="match status" value="1"/>
</dbReference>
<dbReference type="Gene3D" id="3.40.1280.10">
    <property type="match status" value="1"/>
</dbReference>
<dbReference type="InterPro" id="IPR004441">
    <property type="entry name" value="rRNA_MeTrfase_TrmH"/>
</dbReference>
<dbReference type="GO" id="GO:0006396">
    <property type="term" value="P:RNA processing"/>
    <property type="evidence" value="ECO:0007669"/>
    <property type="project" value="InterPro"/>
</dbReference>
<evidence type="ECO:0000313" key="5">
    <source>
        <dbReference type="Proteomes" id="UP000199227"/>
    </source>
</evidence>
<dbReference type="OrthoDB" id="9785673at2"/>
<keyword evidence="2 4" id="KW-0808">Transferase</keyword>
<dbReference type="InterPro" id="IPR013123">
    <property type="entry name" value="SpoU_subst-bd"/>
</dbReference>
<dbReference type="InterPro" id="IPR029064">
    <property type="entry name" value="Ribosomal_eL30-like_sf"/>
</dbReference>
<dbReference type="SUPFAM" id="SSF75217">
    <property type="entry name" value="alpha/beta knot"/>
    <property type="match status" value="1"/>
</dbReference>
<evidence type="ECO:0000259" key="3">
    <source>
        <dbReference type="SMART" id="SM00967"/>
    </source>
</evidence>
<dbReference type="CDD" id="cd18103">
    <property type="entry name" value="SpoU-like_RlmB"/>
    <property type="match status" value="1"/>
</dbReference>
<dbReference type="PANTHER" id="PTHR46429:SF1">
    <property type="entry name" value="23S RRNA (GUANOSINE-2'-O-)-METHYLTRANSFERASE RLMB"/>
    <property type="match status" value="1"/>
</dbReference>
<dbReference type="AlphaFoldDB" id="A0A1I5RIC1"/>
<gene>
    <name evidence="4" type="ORF">SAMN05216234_1272</name>
</gene>
<keyword evidence="1 4" id="KW-0489">Methyltransferase</keyword>
<dbReference type="Pfam" id="PF08032">
    <property type="entry name" value="SpoU_sub_bind"/>
    <property type="match status" value="1"/>
</dbReference>
<dbReference type="EMBL" id="FOXB01000027">
    <property type="protein sequence ID" value="SFP58255.1"/>
    <property type="molecule type" value="Genomic_DNA"/>
</dbReference>
<dbReference type="InterPro" id="IPR029026">
    <property type="entry name" value="tRNA_m1G_MTases_N"/>
</dbReference>
<dbReference type="NCBIfam" id="TIGR00186">
    <property type="entry name" value="rRNA_methyl_3"/>
    <property type="match status" value="1"/>
</dbReference>
<dbReference type="GO" id="GO:0005829">
    <property type="term" value="C:cytosol"/>
    <property type="evidence" value="ECO:0007669"/>
    <property type="project" value="TreeGrafter"/>
</dbReference>
<dbReference type="Pfam" id="PF00588">
    <property type="entry name" value="SpoU_methylase"/>
    <property type="match status" value="1"/>
</dbReference>
<evidence type="ECO:0000256" key="1">
    <source>
        <dbReference type="ARBA" id="ARBA00022603"/>
    </source>
</evidence>
<keyword evidence="5" id="KW-1185">Reference proteome</keyword>
<dbReference type="STRING" id="223786.SAMN05216234_1272"/>
<reference evidence="4 5" key="1">
    <citation type="submission" date="2016-10" db="EMBL/GenBank/DDBJ databases">
        <authorList>
            <person name="de Groot N.N."/>
        </authorList>
    </citation>
    <scope>NUCLEOTIDE SEQUENCE [LARGE SCALE GENOMIC DNA]</scope>
    <source>
        <strain evidence="4 5">EP1-55-1</strain>
    </source>
</reference>
<proteinExistence type="predicted"/>
<evidence type="ECO:0000256" key="2">
    <source>
        <dbReference type="ARBA" id="ARBA00022679"/>
    </source>
</evidence>
<dbReference type="GO" id="GO:0003723">
    <property type="term" value="F:RNA binding"/>
    <property type="evidence" value="ECO:0007669"/>
    <property type="project" value="InterPro"/>
</dbReference>
<dbReference type="SUPFAM" id="SSF55315">
    <property type="entry name" value="L30e-like"/>
    <property type="match status" value="1"/>
</dbReference>
<dbReference type="Proteomes" id="UP000199227">
    <property type="component" value="Unassembled WGS sequence"/>
</dbReference>
<evidence type="ECO:0000313" key="4">
    <source>
        <dbReference type="EMBL" id="SFP58255.1"/>
    </source>
</evidence>
<feature type="domain" description="RNA 2-O ribose methyltransferase substrate binding" evidence="3">
    <location>
        <begin position="2"/>
        <end position="74"/>
    </location>
</feature>